<reference evidence="4" key="1">
    <citation type="submission" date="2015-12" db="EMBL/GenBank/DDBJ databases">
        <title>Update maize B73 reference genome by single molecule sequencing technologies.</title>
        <authorList>
            <consortium name="Maize Genome Sequencing Project"/>
            <person name="Ware D."/>
        </authorList>
    </citation>
    <scope>NUCLEOTIDE SEQUENCE [LARGE SCALE GENOMIC DNA]</scope>
    <source>
        <tissue evidence="4">Seedling</tissue>
    </source>
</reference>
<dbReference type="SUPFAM" id="SSF81606">
    <property type="entry name" value="PP2C-like"/>
    <property type="match status" value="1"/>
</dbReference>
<dbReference type="eggNOG" id="KOG0698">
    <property type="taxonomic scope" value="Eukaryota"/>
</dbReference>
<proteinExistence type="predicted"/>
<accession>A0A1D6EI98</accession>
<dbReference type="Pfam" id="PF23556">
    <property type="entry name" value="TPR_Vps41"/>
    <property type="match status" value="1"/>
</dbReference>
<dbReference type="GO" id="GO:0004722">
    <property type="term" value="F:protein serine/threonine phosphatase activity"/>
    <property type="evidence" value="ECO:0007669"/>
    <property type="project" value="UniProtKB-EC"/>
</dbReference>
<protein>
    <recommendedName>
        <fullName evidence="1">protein-serine/threonine phosphatase</fullName>
        <ecNumber evidence="1">3.1.3.16</ecNumber>
    </recommendedName>
</protein>
<comment type="catalytic activity">
    <reaction evidence="3">
        <text>O-phospho-L-threonyl-[protein] + H2O = L-threonyl-[protein] + phosphate</text>
        <dbReference type="Rhea" id="RHEA:47004"/>
        <dbReference type="Rhea" id="RHEA-COMP:11060"/>
        <dbReference type="Rhea" id="RHEA-COMP:11605"/>
        <dbReference type="ChEBI" id="CHEBI:15377"/>
        <dbReference type="ChEBI" id="CHEBI:30013"/>
        <dbReference type="ChEBI" id="CHEBI:43474"/>
        <dbReference type="ChEBI" id="CHEBI:61977"/>
        <dbReference type="EC" id="3.1.3.16"/>
    </reaction>
</comment>
<dbReference type="ExpressionAtlas" id="A0A1D6EI98">
    <property type="expression patterns" value="baseline"/>
</dbReference>
<dbReference type="Gene3D" id="3.60.40.10">
    <property type="entry name" value="PPM-type phosphatase domain"/>
    <property type="match status" value="1"/>
</dbReference>
<dbReference type="InterPro" id="IPR001932">
    <property type="entry name" value="PPM-type_phosphatase-like_dom"/>
</dbReference>
<sequence>MEDASTVALRFADVPVHLHASRHDLASLDLDADALRLSTHIFGIFYGHDGVEWPTTAGRGSRGWMMRCQGRQAGLSVASMSHGRWPPRTWAQMRLSPVCSSHAVVANCGDSHVVLHRGKETIESSIDRTSDIKDEQARIEALGLGCKVIQWNGYRVSGILAAVDWCTRSTSEKELVRKQVFVLGRMGNAKEALSTIINKLEVMQMQEVVEIVTEQHDDELWEELIRQCHKKPEMLRKINFGSDQCYSDCYDPIYQCGHGCSKSTILIHRLFPSSNNFFYLFMDHFGFSWLSTFSQSPVNTSRMTLHIRQQCRYQAQISKMLMRTGAVYQQSQRGDKESPPDQNFYICNISFNEYRSAISEEVLAIAPPPAYGYNEEWGRKEIIITVG</sequence>
<dbReference type="SMR" id="A0A1D6EI98"/>
<organism evidence="4">
    <name type="scientific">Zea mays</name>
    <name type="common">Maize</name>
    <dbReference type="NCBI Taxonomy" id="4577"/>
    <lineage>
        <taxon>Eukaryota</taxon>
        <taxon>Viridiplantae</taxon>
        <taxon>Streptophyta</taxon>
        <taxon>Embryophyta</taxon>
        <taxon>Tracheophyta</taxon>
        <taxon>Spermatophyta</taxon>
        <taxon>Magnoliopsida</taxon>
        <taxon>Liliopsida</taxon>
        <taxon>Poales</taxon>
        <taxon>Poaceae</taxon>
        <taxon>PACMAD clade</taxon>
        <taxon>Panicoideae</taxon>
        <taxon>Andropogonodae</taxon>
        <taxon>Andropogoneae</taxon>
        <taxon>Tripsacinae</taxon>
        <taxon>Zea</taxon>
    </lineage>
</organism>
<evidence type="ECO:0000313" key="4">
    <source>
        <dbReference type="EMBL" id="ONM19837.1"/>
    </source>
</evidence>
<evidence type="ECO:0000256" key="1">
    <source>
        <dbReference type="ARBA" id="ARBA00013081"/>
    </source>
</evidence>
<dbReference type="eggNOG" id="KOG2066">
    <property type="taxonomic scope" value="Eukaryota"/>
</dbReference>
<dbReference type="EMBL" id="CM007648">
    <property type="protein sequence ID" value="ONM19837.1"/>
    <property type="molecule type" value="Genomic_DNA"/>
</dbReference>
<evidence type="ECO:0000256" key="2">
    <source>
        <dbReference type="ARBA" id="ARBA00047761"/>
    </source>
</evidence>
<name>A0A1D6EI98_MAIZE</name>
<dbReference type="EC" id="3.1.3.16" evidence="1"/>
<dbReference type="Pfam" id="PF00481">
    <property type="entry name" value="PP2C"/>
    <property type="match status" value="1"/>
</dbReference>
<dbReference type="STRING" id="4577.A0A1D6EI98"/>
<dbReference type="PaxDb" id="4577-GRMZM2G045452_P01"/>
<dbReference type="InterPro" id="IPR036457">
    <property type="entry name" value="PPM-type-like_dom_sf"/>
</dbReference>
<dbReference type="AlphaFoldDB" id="A0A1D6EI98"/>
<evidence type="ECO:0000256" key="3">
    <source>
        <dbReference type="ARBA" id="ARBA00048336"/>
    </source>
</evidence>
<gene>
    <name evidence="4" type="ORF">ZEAMMB73_Zm00001d004953</name>
</gene>
<comment type="catalytic activity">
    <reaction evidence="2">
        <text>O-phospho-L-seryl-[protein] + H2O = L-seryl-[protein] + phosphate</text>
        <dbReference type="Rhea" id="RHEA:20629"/>
        <dbReference type="Rhea" id="RHEA-COMP:9863"/>
        <dbReference type="Rhea" id="RHEA-COMP:11604"/>
        <dbReference type="ChEBI" id="CHEBI:15377"/>
        <dbReference type="ChEBI" id="CHEBI:29999"/>
        <dbReference type="ChEBI" id="CHEBI:43474"/>
        <dbReference type="ChEBI" id="CHEBI:83421"/>
        <dbReference type="EC" id="3.1.3.16"/>
    </reaction>
</comment>
<dbReference type="InParanoid" id="A0A1D6EI98"/>